<evidence type="ECO:0000313" key="2">
    <source>
        <dbReference type="Proteomes" id="UP001152320"/>
    </source>
</evidence>
<evidence type="ECO:0000313" key="1">
    <source>
        <dbReference type="EMBL" id="KAJ8047569.1"/>
    </source>
</evidence>
<dbReference type="Proteomes" id="UP001152320">
    <property type="component" value="Chromosome 2"/>
</dbReference>
<protein>
    <submittedName>
        <fullName evidence="1">RNA-directed DNA polymerase from mobile element jockey</fullName>
    </submittedName>
</protein>
<dbReference type="GO" id="GO:0003964">
    <property type="term" value="F:RNA-directed DNA polymerase activity"/>
    <property type="evidence" value="ECO:0007669"/>
    <property type="project" value="UniProtKB-KW"/>
</dbReference>
<dbReference type="EMBL" id="JAIZAY010000002">
    <property type="protein sequence ID" value="KAJ8047569.1"/>
    <property type="molecule type" value="Genomic_DNA"/>
</dbReference>
<name>A0A9Q1CNB8_HOLLE</name>
<dbReference type="PRINTS" id="PR01345">
    <property type="entry name" value="CERVTRCPTASE"/>
</dbReference>
<keyword evidence="1" id="KW-0808">Transferase</keyword>
<reference evidence="1" key="1">
    <citation type="submission" date="2021-10" db="EMBL/GenBank/DDBJ databases">
        <title>Tropical sea cucumber genome reveals ecological adaptation and Cuvierian tubules defense mechanism.</title>
        <authorList>
            <person name="Chen T."/>
        </authorList>
    </citation>
    <scope>NUCLEOTIDE SEQUENCE</scope>
    <source>
        <strain evidence="1">Nanhai2018</strain>
        <tissue evidence="1">Muscle</tissue>
    </source>
</reference>
<dbReference type="PANTHER" id="PTHR33332">
    <property type="entry name" value="REVERSE TRANSCRIPTASE DOMAIN-CONTAINING PROTEIN"/>
    <property type="match status" value="1"/>
</dbReference>
<comment type="caution">
    <text evidence="1">The sequence shown here is derived from an EMBL/GenBank/DDBJ whole genome shotgun (WGS) entry which is preliminary data.</text>
</comment>
<proteinExistence type="predicted"/>
<keyword evidence="1" id="KW-0548">Nucleotidyltransferase</keyword>
<keyword evidence="1" id="KW-0695">RNA-directed DNA polymerase</keyword>
<organism evidence="1 2">
    <name type="scientific">Holothuria leucospilota</name>
    <name type="common">Black long sea cucumber</name>
    <name type="synonym">Mertensiothuria leucospilota</name>
    <dbReference type="NCBI Taxonomy" id="206669"/>
    <lineage>
        <taxon>Eukaryota</taxon>
        <taxon>Metazoa</taxon>
        <taxon>Echinodermata</taxon>
        <taxon>Eleutherozoa</taxon>
        <taxon>Echinozoa</taxon>
        <taxon>Holothuroidea</taxon>
        <taxon>Aspidochirotacea</taxon>
        <taxon>Aspidochirotida</taxon>
        <taxon>Holothuriidae</taxon>
        <taxon>Holothuria</taxon>
    </lineage>
</organism>
<dbReference type="OrthoDB" id="6776162at2759"/>
<dbReference type="AlphaFoldDB" id="A0A9Q1CNB8"/>
<gene>
    <name evidence="1" type="ORF">HOLleu_06603</name>
</gene>
<sequence>MVFNSCNKNYTFDIYINGQRIKQANHVKFLGVYIDSNLSWENHILHVCNQVSKGVGILCRLKHISPRLILRKIYLTLILPHLSYCCIVWSGTTNRHLNKLIVLQKRALRHIYSAGPRDQTNKLFKSLNLLKLSDIIRLSISIFTYRFFCKRFAIFFLRFLREKLFIPLIQH</sequence>
<keyword evidence="2" id="KW-1185">Reference proteome</keyword>
<accession>A0A9Q1CNB8</accession>